<evidence type="ECO:0000313" key="3">
    <source>
        <dbReference type="Proteomes" id="UP000184088"/>
    </source>
</evidence>
<dbReference type="STRING" id="1121256.SAMN02746089_00302"/>
<accession>A0A1M4TUB3</accession>
<dbReference type="Pfam" id="PF19912">
    <property type="entry name" value="DUF6385"/>
    <property type="match status" value="1"/>
</dbReference>
<organism evidence="2 3">
    <name type="scientific">Caldanaerobius fijiensis DSM 17918</name>
    <dbReference type="NCBI Taxonomy" id="1121256"/>
    <lineage>
        <taxon>Bacteria</taxon>
        <taxon>Bacillati</taxon>
        <taxon>Bacillota</taxon>
        <taxon>Clostridia</taxon>
        <taxon>Thermoanaerobacterales</taxon>
        <taxon>Thermoanaerobacteraceae</taxon>
        <taxon>Caldanaerobius</taxon>
    </lineage>
</organism>
<dbReference type="Proteomes" id="UP000184088">
    <property type="component" value="Unassembled WGS sequence"/>
</dbReference>
<reference evidence="2 3" key="1">
    <citation type="submission" date="2016-11" db="EMBL/GenBank/DDBJ databases">
        <authorList>
            <person name="Jaros S."/>
            <person name="Januszkiewicz K."/>
            <person name="Wedrychowicz H."/>
        </authorList>
    </citation>
    <scope>NUCLEOTIDE SEQUENCE [LARGE SCALE GENOMIC DNA]</scope>
    <source>
        <strain evidence="2 3">DSM 17918</strain>
    </source>
</reference>
<name>A0A1M4TUB3_9THEO</name>
<dbReference type="InterPro" id="IPR045965">
    <property type="entry name" value="DUF6385"/>
</dbReference>
<keyword evidence="3" id="KW-1185">Reference proteome</keyword>
<proteinExistence type="predicted"/>
<evidence type="ECO:0000313" key="2">
    <source>
        <dbReference type="EMBL" id="SHE47984.1"/>
    </source>
</evidence>
<gene>
    <name evidence="2" type="ORF">SAMN02746089_00302</name>
</gene>
<protein>
    <recommendedName>
        <fullName evidence="1">DUF6385 domain-containing protein</fullName>
    </recommendedName>
</protein>
<sequence length="206" mass="21953">MPNNIVFNPVADQLKSLVHGRTAGGTVTALLTDASGNLQTMLQNASVTVAATNFNIRSLSYTTDTVSVQSIVETVNTNVTNTVNIRSLSPATDTVSNILSGRVFTSATTSINNVTGTGILLLEDTSQKRMYTYYVYNTGAAAISVKLQISPTTADAYFIDDLSGEVSVVPGSATTLVAQRFLNYTRLYYNAGTATVTAVFYYNAQT</sequence>
<dbReference type="AlphaFoldDB" id="A0A1M4TUB3"/>
<dbReference type="EMBL" id="FQVH01000002">
    <property type="protein sequence ID" value="SHE47984.1"/>
    <property type="molecule type" value="Genomic_DNA"/>
</dbReference>
<feature type="domain" description="DUF6385" evidence="1">
    <location>
        <begin position="124"/>
        <end position="206"/>
    </location>
</feature>
<evidence type="ECO:0000259" key="1">
    <source>
        <dbReference type="Pfam" id="PF19912"/>
    </source>
</evidence>
<dbReference type="OrthoDB" id="1808778at2"/>
<dbReference type="RefSeq" id="WP_073341329.1">
    <property type="nucleotide sequence ID" value="NZ_FQVH01000002.1"/>
</dbReference>